<dbReference type="Proteomes" id="UP001597267">
    <property type="component" value="Unassembled WGS sequence"/>
</dbReference>
<dbReference type="EMBL" id="JBHTOP010000026">
    <property type="protein sequence ID" value="MFD1672453.1"/>
    <property type="molecule type" value="Genomic_DNA"/>
</dbReference>
<keyword evidence="3" id="KW-1133">Transmembrane helix</keyword>
<evidence type="ECO:0000256" key="3">
    <source>
        <dbReference type="SAM" id="Phobius"/>
    </source>
</evidence>
<gene>
    <name evidence="5" type="ORF">ACFQ5M_10110</name>
</gene>
<dbReference type="PANTHER" id="PTHR33392:SF6">
    <property type="entry name" value="POLYISOPRENYL-TEICHOIC ACID--PEPTIDOGLYCAN TEICHOIC ACID TRANSFERASE TAGU"/>
    <property type="match status" value="1"/>
</dbReference>
<accession>A0ABW4J9X9</accession>
<feature type="domain" description="Cell envelope-related transcriptional attenuator" evidence="4">
    <location>
        <begin position="92"/>
        <end position="238"/>
    </location>
</feature>
<dbReference type="NCBIfam" id="TIGR00350">
    <property type="entry name" value="lytR_cpsA_psr"/>
    <property type="match status" value="1"/>
</dbReference>
<comment type="similarity">
    <text evidence="1">Belongs to the LytR/CpsA/Psr (LCP) family.</text>
</comment>
<protein>
    <submittedName>
        <fullName evidence="5">LCP family protein</fullName>
    </submittedName>
</protein>
<dbReference type="Pfam" id="PF03816">
    <property type="entry name" value="LytR_cpsA_psr"/>
    <property type="match status" value="1"/>
</dbReference>
<feature type="compositionally biased region" description="Low complexity" evidence="2">
    <location>
        <begin position="357"/>
        <end position="385"/>
    </location>
</feature>
<evidence type="ECO:0000256" key="1">
    <source>
        <dbReference type="ARBA" id="ARBA00006068"/>
    </source>
</evidence>
<evidence type="ECO:0000313" key="5">
    <source>
        <dbReference type="EMBL" id="MFD1672453.1"/>
    </source>
</evidence>
<comment type="caution">
    <text evidence="5">The sequence shown here is derived from an EMBL/GenBank/DDBJ whole genome shotgun (WGS) entry which is preliminary data.</text>
</comment>
<keyword evidence="3" id="KW-0812">Transmembrane</keyword>
<sequence>MPNNSRHGSGSYHAKKSAHAYLKIFLLVILTVGFAVSAYAFRLYSQAKTAVNATYRPVDNKEVSTNIKNGKPLSILLLGVDTGAEGRIDKGNSDTMILATVNKDKEKVNLVSIPRDTMAKMQYKNSSKFNIQKINAAYNLGSSSMAISTVEKLVNVPIDYYVTIDMSALSKIVDAVGGIDVDVPFSFNYDWQNFKKGKMHLNGKQALAYSRMRYEDPDNDYGRQKRQQQVIKGIINSAMSLNTLTNFEKIMNTLSDSVATNLSFDDMLSVYENYKKASKNIKSDHIQGRNAWIDGASYQVAPTSELQRISNKLRKSLELDAEKLSNEETKQNKLNPNFFANEESENYTVFTPAQQASLTGSSDSTSSYGSSSDYGSDTFSSVGNP</sequence>
<name>A0ABW4J9X9_9LACO</name>
<dbReference type="PANTHER" id="PTHR33392">
    <property type="entry name" value="POLYISOPRENYL-TEICHOIC ACID--PEPTIDOGLYCAN TEICHOIC ACID TRANSFERASE TAGU"/>
    <property type="match status" value="1"/>
</dbReference>
<evidence type="ECO:0000313" key="6">
    <source>
        <dbReference type="Proteomes" id="UP001597267"/>
    </source>
</evidence>
<reference evidence="6" key="1">
    <citation type="journal article" date="2019" name="Int. J. Syst. Evol. Microbiol.">
        <title>The Global Catalogue of Microorganisms (GCM) 10K type strain sequencing project: providing services to taxonomists for standard genome sequencing and annotation.</title>
        <authorList>
            <consortium name="The Broad Institute Genomics Platform"/>
            <consortium name="The Broad Institute Genome Sequencing Center for Infectious Disease"/>
            <person name="Wu L."/>
            <person name="Ma J."/>
        </authorList>
    </citation>
    <scope>NUCLEOTIDE SEQUENCE [LARGE SCALE GENOMIC DNA]</scope>
    <source>
        <strain evidence="6">CCM 8896</strain>
    </source>
</reference>
<evidence type="ECO:0000259" key="4">
    <source>
        <dbReference type="Pfam" id="PF03816"/>
    </source>
</evidence>
<dbReference type="InterPro" id="IPR004474">
    <property type="entry name" value="LytR_CpsA_psr"/>
</dbReference>
<keyword evidence="6" id="KW-1185">Reference proteome</keyword>
<proteinExistence type="inferred from homology"/>
<feature type="transmembrane region" description="Helical" evidence="3">
    <location>
        <begin position="20"/>
        <end position="41"/>
    </location>
</feature>
<organism evidence="5 6">
    <name type="scientific">Agrilactobacillus yilanensis</name>
    <dbReference type="NCBI Taxonomy" id="2485997"/>
    <lineage>
        <taxon>Bacteria</taxon>
        <taxon>Bacillati</taxon>
        <taxon>Bacillota</taxon>
        <taxon>Bacilli</taxon>
        <taxon>Lactobacillales</taxon>
        <taxon>Lactobacillaceae</taxon>
        <taxon>Agrilactobacillus</taxon>
    </lineage>
</organism>
<dbReference type="InterPro" id="IPR050922">
    <property type="entry name" value="LytR/CpsA/Psr_CW_biosynth"/>
</dbReference>
<feature type="region of interest" description="Disordered" evidence="2">
    <location>
        <begin position="351"/>
        <end position="385"/>
    </location>
</feature>
<keyword evidence="3" id="KW-0472">Membrane</keyword>
<evidence type="ECO:0000256" key="2">
    <source>
        <dbReference type="SAM" id="MobiDB-lite"/>
    </source>
</evidence>
<dbReference type="RefSeq" id="WP_125712129.1">
    <property type="nucleotide sequence ID" value="NZ_JBHTOP010000026.1"/>
</dbReference>
<dbReference type="Gene3D" id="3.40.630.190">
    <property type="entry name" value="LCP protein"/>
    <property type="match status" value="1"/>
</dbReference>